<evidence type="ECO:0000313" key="3">
    <source>
        <dbReference type="Proteomes" id="UP001549104"/>
    </source>
</evidence>
<keyword evidence="3" id="KW-1185">Reference proteome</keyword>
<reference evidence="2 3" key="1">
    <citation type="submission" date="2024-06" db="EMBL/GenBank/DDBJ databases">
        <title>Sorghum-associated microbial communities from plants grown in Nebraska, USA.</title>
        <authorList>
            <person name="Schachtman D."/>
        </authorList>
    </citation>
    <scope>NUCLEOTIDE SEQUENCE [LARGE SCALE GENOMIC DNA]</scope>
    <source>
        <strain evidence="2 3">1288</strain>
    </source>
</reference>
<dbReference type="RefSeq" id="WP_354312084.1">
    <property type="nucleotide sequence ID" value="NZ_JBEPME010000001.1"/>
</dbReference>
<comment type="caution">
    <text evidence="2">The sequence shown here is derived from an EMBL/GenBank/DDBJ whole genome shotgun (WGS) entry which is preliminary data.</text>
</comment>
<feature type="transmembrane region" description="Helical" evidence="1">
    <location>
        <begin position="6"/>
        <end position="26"/>
    </location>
</feature>
<keyword evidence="1" id="KW-0472">Membrane</keyword>
<evidence type="ECO:0000313" key="2">
    <source>
        <dbReference type="EMBL" id="MET3655491.1"/>
    </source>
</evidence>
<accession>A0ABV2K347</accession>
<protein>
    <recommendedName>
        <fullName evidence="4">Epsx protein</fullName>
    </recommendedName>
</protein>
<organism evidence="2 3">
    <name type="scientific">Sporosarcina psychrophila</name>
    <name type="common">Bacillus psychrophilus</name>
    <dbReference type="NCBI Taxonomy" id="1476"/>
    <lineage>
        <taxon>Bacteria</taxon>
        <taxon>Bacillati</taxon>
        <taxon>Bacillota</taxon>
        <taxon>Bacilli</taxon>
        <taxon>Bacillales</taxon>
        <taxon>Caryophanaceae</taxon>
        <taxon>Sporosarcina</taxon>
    </lineage>
</organism>
<name>A0ABV2K347_SPOPS</name>
<keyword evidence="1" id="KW-1133">Transmembrane helix</keyword>
<dbReference type="EMBL" id="JBEPME010000001">
    <property type="protein sequence ID" value="MET3655491.1"/>
    <property type="molecule type" value="Genomic_DNA"/>
</dbReference>
<proteinExistence type="predicted"/>
<evidence type="ECO:0008006" key="4">
    <source>
        <dbReference type="Google" id="ProtNLM"/>
    </source>
</evidence>
<dbReference type="Proteomes" id="UP001549104">
    <property type="component" value="Unassembled WGS sequence"/>
</dbReference>
<keyword evidence="1" id="KW-0812">Transmembrane</keyword>
<gene>
    <name evidence="2" type="ORF">ABIC55_000575</name>
</gene>
<evidence type="ECO:0000256" key="1">
    <source>
        <dbReference type="SAM" id="Phobius"/>
    </source>
</evidence>
<sequence length="270" mass="29848">MKTQPIFIIILSVVCVGILWFSASTWQEKIRNAGRNTAQQDEVTQKPIVANETPVKKTSPVKKLSVDDLQKIGASLDDKTLEVISTRAEAGEHVQMLIVSSGALADAADRFASVISDAYGGLIGVDVATFDMTSARFVEEELESGGIDWQAGYDIVLYEPFTLHNNGKVVIENEHRHLLAVKALAESTVEDVSFLVTPPQPIYRAGYYLTQIRALEKYTTTRGIPYINHWSNWPDTGSEDLLTYMDEARTPTESGITAWSDALIAYFVSE</sequence>